<proteinExistence type="predicted"/>
<dbReference type="Proteomes" id="UP001199260">
    <property type="component" value="Unassembled WGS sequence"/>
</dbReference>
<sequence length="169" mass="18325">MLRTKANTPFLSKAALALASLCAAATVAAMSDEEIRAETDRIAAQYASAMAHCQTLQGNDRDICTEDAKGSQRVARAERDAKLLGDADHNYQVRVARADADYRVAKERCNEMRGDAIGICKADAAAAYRKAQQDAQIKQVEMPPATSNDQPLTPLPPTRNTMPLAHPDR</sequence>
<keyword evidence="4" id="KW-1185">Reference proteome</keyword>
<dbReference type="EMBL" id="JAJNCT010000014">
    <property type="protein sequence ID" value="MCD2166196.1"/>
    <property type="molecule type" value="Genomic_DNA"/>
</dbReference>
<protein>
    <submittedName>
        <fullName evidence="3">Uncharacterized protein</fullName>
    </submittedName>
</protein>
<accession>A0AAW4XXW1</accession>
<name>A0AAW4XXW1_9BURK</name>
<feature type="signal peptide" evidence="2">
    <location>
        <begin position="1"/>
        <end position="28"/>
    </location>
</feature>
<organism evidence="3 4">
    <name type="scientific">Comamonas koreensis</name>
    <dbReference type="NCBI Taxonomy" id="160825"/>
    <lineage>
        <taxon>Bacteria</taxon>
        <taxon>Pseudomonadati</taxon>
        <taxon>Pseudomonadota</taxon>
        <taxon>Betaproteobacteria</taxon>
        <taxon>Burkholderiales</taxon>
        <taxon>Comamonadaceae</taxon>
        <taxon>Comamonas</taxon>
    </lineage>
</organism>
<reference evidence="3 4" key="1">
    <citation type="submission" date="2021-11" db="EMBL/GenBank/DDBJ databases">
        <title>Genome sequence.</title>
        <authorList>
            <person name="Sun Q."/>
        </authorList>
    </citation>
    <scope>NUCLEOTIDE SEQUENCE [LARGE SCALE GENOMIC DNA]</scope>
    <source>
        <strain evidence="3 4">KCTC 12005</strain>
    </source>
</reference>
<gene>
    <name evidence="3" type="ORF">LPW39_13765</name>
</gene>
<evidence type="ECO:0000256" key="2">
    <source>
        <dbReference type="SAM" id="SignalP"/>
    </source>
</evidence>
<comment type="caution">
    <text evidence="3">The sequence shown here is derived from an EMBL/GenBank/DDBJ whole genome shotgun (WGS) entry which is preliminary data.</text>
</comment>
<feature type="chain" id="PRO_5043677792" evidence="2">
    <location>
        <begin position="29"/>
        <end position="169"/>
    </location>
</feature>
<feature type="region of interest" description="Disordered" evidence="1">
    <location>
        <begin position="138"/>
        <end position="169"/>
    </location>
</feature>
<evidence type="ECO:0000313" key="3">
    <source>
        <dbReference type="EMBL" id="MCD2166196.1"/>
    </source>
</evidence>
<keyword evidence="2" id="KW-0732">Signal</keyword>
<evidence type="ECO:0000313" key="4">
    <source>
        <dbReference type="Proteomes" id="UP001199260"/>
    </source>
</evidence>
<evidence type="ECO:0000256" key="1">
    <source>
        <dbReference type="SAM" id="MobiDB-lite"/>
    </source>
</evidence>
<dbReference type="AlphaFoldDB" id="A0AAW4XXW1"/>